<feature type="compositionally biased region" description="Low complexity" evidence="12">
    <location>
        <begin position="59"/>
        <end position="91"/>
    </location>
</feature>
<name>A0A1Q5QB15_TALAT</name>
<feature type="region of interest" description="Disordered" evidence="12">
    <location>
        <begin position="600"/>
        <end position="620"/>
    </location>
</feature>
<dbReference type="RefSeq" id="XP_020123080.1">
    <property type="nucleotide sequence ID" value="XM_020261697.1"/>
</dbReference>
<evidence type="ECO:0000256" key="6">
    <source>
        <dbReference type="ARBA" id="ARBA00023139"/>
    </source>
</evidence>
<evidence type="ECO:0000259" key="13">
    <source>
        <dbReference type="Pfam" id="PF01529"/>
    </source>
</evidence>
<evidence type="ECO:0000313" key="14">
    <source>
        <dbReference type="EMBL" id="OKL62959.1"/>
    </source>
</evidence>
<keyword evidence="3 11" id="KW-0812">Transmembrane</keyword>
<evidence type="ECO:0000256" key="7">
    <source>
        <dbReference type="ARBA" id="ARBA00023288"/>
    </source>
</evidence>
<keyword evidence="7" id="KW-0449">Lipoprotein</keyword>
<feature type="compositionally biased region" description="Basic and acidic residues" evidence="12">
    <location>
        <begin position="243"/>
        <end position="260"/>
    </location>
</feature>
<gene>
    <name evidence="14" type="ORF">UA08_01974</name>
</gene>
<evidence type="ECO:0000256" key="2">
    <source>
        <dbReference type="ARBA" id="ARBA00022679"/>
    </source>
</evidence>
<evidence type="ECO:0000256" key="1">
    <source>
        <dbReference type="ARBA" id="ARBA00004127"/>
    </source>
</evidence>
<protein>
    <recommendedName>
        <fullName evidence="11">Palmitoyltransferase</fullName>
        <ecNumber evidence="11">2.3.1.225</ecNumber>
    </recommendedName>
</protein>
<feature type="compositionally biased region" description="Low complexity" evidence="12">
    <location>
        <begin position="1"/>
        <end position="17"/>
    </location>
</feature>
<dbReference type="OrthoDB" id="9909019at2759"/>
<dbReference type="InterPro" id="IPR039859">
    <property type="entry name" value="PFA4/ZDH16/20/ERF2-like"/>
</dbReference>
<dbReference type="PROSITE" id="PS50216">
    <property type="entry name" value="DHHC"/>
    <property type="match status" value="1"/>
</dbReference>
<dbReference type="Pfam" id="PF01529">
    <property type="entry name" value="DHHC"/>
    <property type="match status" value="1"/>
</dbReference>
<dbReference type="GO" id="GO:0006612">
    <property type="term" value="P:protein targeting to membrane"/>
    <property type="evidence" value="ECO:0007669"/>
    <property type="project" value="TreeGrafter"/>
</dbReference>
<keyword evidence="8 11" id="KW-0012">Acyltransferase</keyword>
<feature type="region of interest" description="Disordered" evidence="12">
    <location>
        <begin position="155"/>
        <end position="192"/>
    </location>
</feature>
<dbReference type="GO" id="GO:0005794">
    <property type="term" value="C:Golgi apparatus"/>
    <property type="evidence" value="ECO:0007669"/>
    <property type="project" value="TreeGrafter"/>
</dbReference>
<feature type="compositionally biased region" description="Polar residues" evidence="12">
    <location>
        <begin position="34"/>
        <end position="49"/>
    </location>
</feature>
<feature type="transmembrane region" description="Helical" evidence="11">
    <location>
        <begin position="309"/>
        <end position="333"/>
    </location>
</feature>
<sequence>MADSSTASTPISSSFPTYPALDVPRPPSVDGISSRMTDITSQDGDNSITLPPAGGAVQPPSSRRGPPPTRLSTGNSNPLRPASSSSRLSRISRTHVPSLTPQAFFRPMSSQRLQAHRRPSQVPLDTNIDTAEGAEDEESLNRRSLISASTVRLGAHAVESEVPPSRGTEFTDPVTPDRNTSNASPTGNTTIRSLGESVKLLHEREKSAPERLAINKTIKTGSLHDPPQRSPLSFRSGLLSLHGKSEEAPRPDSRSHERLSSLESSSPRSMKKHQSSPPPRDLGKNYEYFTGNTVFWGRGRFQNSRDKPVNIATGIIIVLPVALFFAFSAPWLWHHVSPAIPIVFAYVFYVCFSSFVHASVVDPGIIPRNLHPLPTTDPAADPLALGPPTNDWVMIKLATSEVDAMVVPVKFCKTCNIWRPPRCFHCRVCDNCVETLDHHCVWLNNCVGRRNYRYFFSFVSSGTILALFLFGASLAHVLLYQTREHVSFGESINKWRVPFAMVIYGILAAPYPAALLIYHLFLMGRGETTREYLNSHKFAKQDRLRPFTQGSTLRNWIAVLLRPRPPTYLQFKKPYQQGDQRFATQKRKYLAKDLESQAGMEMQVVERNSASTRPNTQNQS</sequence>
<dbReference type="InterPro" id="IPR001594">
    <property type="entry name" value="Palmitoyltrfase_DHHC"/>
</dbReference>
<comment type="similarity">
    <text evidence="9">Belongs to the DHHC palmitoyltransferase family. ERF2/ZDHHC9 subfamily.</text>
</comment>
<dbReference type="EMBL" id="LFMY01000002">
    <property type="protein sequence ID" value="OKL62959.1"/>
    <property type="molecule type" value="Genomic_DNA"/>
</dbReference>
<dbReference type="GO" id="GO:0005783">
    <property type="term" value="C:endoplasmic reticulum"/>
    <property type="evidence" value="ECO:0007669"/>
    <property type="project" value="TreeGrafter"/>
</dbReference>
<keyword evidence="2 11" id="KW-0808">Transferase</keyword>
<evidence type="ECO:0000256" key="5">
    <source>
        <dbReference type="ARBA" id="ARBA00023136"/>
    </source>
</evidence>
<keyword evidence="4 11" id="KW-1133">Transmembrane helix</keyword>
<evidence type="ECO:0000256" key="12">
    <source>
        <dbReference type="SAM" id="MobiDB-lite"/>
    </source>
</evidence>
<evidence type="ECO:0000256" key="3">
    <source>
        <dbReference type="ARBA" id="ARBA00022692"/>
    </source>
</evidence>
<dbReference type="STRING" id="1441469.A0A1Q5QB15"/>
<feature type="transmembrane region" description="Helical" evidence="11">
    <location>
        <begin position="339"/>
        <end position="361"/>
    </location>
</feature>
<comment type="domain">
    <text evidence="11">The DHHC domain is required for palmitoyltransferase activity.</text>
</comment>
<dbReference type="PANTHER" id="PTHR22883">
    <property type="entry name" value="ZINC FINGER DHHC DOMAIN CONTAINING PROTEIN"/>
    <property type="match status" value="1"/>
</dbReference>
<keyword evidence="6" id="KW-0564">Palmitate</keyword>
<keyword evidence="15" id="KW-1185">Reference proteome</keyword>
<evidence type="ECO:0000313" key="15">
    <source>
        <dbReference type="Proteomes" id="UP000214365"/>
    </source>
</evidence>
<feature type="transmembrane region" description="Helical" evidence="11">
    <location>
        <begin position="454"/>
        <end position="479"/>
    </location>
</feature>
<comment type="catalytic activity">
    <reaction evidence="10 11">
        <text>L-cysteinyl-[protein] + hexadecanoyl-CoA = S-hexadecanoyl-L-cysteinyl-[protein] + CoA</text>
        <dbReference type="Rhea" id="RHEA:36683"/>
        <dbReference type="Rhea" id="RHEA-COMP:10131"/>
        <dbReference type="Rhea" id="RHEA-COMP:11032"/>
        <dbReference type="ChEBI" id="CHEBI:29950"/>
        <dbReference type="ChEBI" id="CHEBI:57287"/>
        <dbReference type="ChEBI" id="CHEBI:57379"/>
        <dbReference type="ChEBI" id="CHEBI:74151"/>
        <dbReference type="EC" id="2.3.1.225"/>
    </reaction>
</comment>
<reference evidence="14 15" key="1">
    <citation type="submission" date="2015-06" db="EMBL/GenBank/DDBJ databases">
        <title>Talaromyces atroroseus IBT 11181 draft genome.</title>
        <authorList>
            <person name="Rasmussen K.B."/>
            <person name="Rasmussen S."/>
            <person name="Petersen B."/>
            <person name="Sicheritz-Ponten T."/>
            <person name="Mortensen U.H."/>
            <person name="Thrane U."/>
        </authorList>
    </citation>
    <scope>NUCLEOTIDE SEQUENCE [LARGE SCALE GENOMIC DNA]</scope>
    <source>
        <strain evidence="14 15">IBT 11181</strain>
    </source>
</reference>
<dbReference type="AlphaFoldDB" id="A0A1Q5QB15"/>
<feature type="region of interest" description="Disordered" evidence="12">
    <location>
        <begin position="1"/>
        <end position="142"/>
    </location>
</feature>
<feature type="compositionally biased region" description="Polar residues" evidence="12">
    <location>
        <begin position="606"/>
        <end position="620"/>
    </location>
</feature>
<feature type="compositionally biased region" description="Polar residues" evidence="12">
    <location>
        <begin position="177"/>
        <end position="192"/>
    </location>
</feature>
<dbReference type="GO" id="GO:0019706">
    <property type="term" value="F:protein-cysteine S-palmitoyltransferase activity"/>
    <property type="evidence" value="ECO:0007669"/>
    <property type="project" value="UniProtKB-EC"/>
</dbReference>
<feature type="region of interest" description="Disordered" evidence="12">
    <location>
        <begin position="241"/>
        <end position="284"/>
    </location>
</feature>
<evidence type="ECO:0000256" key="8">
    <source>
        <dbReference type="ARBA" id="ARBA00023315"/>
    </source>
</evidence>
<evidence type="ECO:0000256" key="11">
    <source>
        <dbReference type="RuleBase" id="RU079119"/>
    </source>
</evidence>
<dbReference type="PANTHER" id="PTHR22883:SF43">
    <property type="entry name" value="PALMITOYLTRANSFERASE APP"/>
    <property type="match status" value="1"/>
</dbReference>
<evidence type="ECO:0000256" key="10">
    <source>
        <dbReference type="ARBA" id="ARBA00048048"/>
    </source>
</evidence>
<dbReference type="Proteomes" id="UP000214365">
    <property type="component" value="Unassembled WGS sequence"/>
</dbReference>
<keyword evidence="5 11" id="KW-0472">Membrane</keyword>
<feature type="transmembrane region" description="Helical" evidence="11">
    <location>
        <begin position="499"/>
        <end position="521"/>
    </location>
</feature>
<dbReference type="EC" id="2.3.1.225" evidence="11"/>
<accession>A0A1Q5QB15</accession>
<organism evidence="14 15">
    <name type="scientific">Talaromyces atroroseus</name>
    <dbReference type="NCBI Taxonomy" id="1441469"/>
    <lineage>
        <taxon>Eukaryota</taxon>
        <taxon>Fungi</taxon>
        <taxon>Dikarya</taxon>
        <taxon>Ascomycota</taxon>
        <taxon>Pezizomycotina</taxon>
        <taxon>Eurotiomycetes</taxon>
        <taxon>Eurotiomycetidae</taxon>
        <taxon>Eurotiales</taxon>
        <taxon>Trichocomaceae</taxon>
        <taxon>Talaromyces</taxon>
        <taxon>Talaromyces sect. Trachyspermi</taxon>
    </lineage>
</organism>
<evidence type="ECO:0000256" key="4">
    <source>
        <dbReference type="ARBA" id="ARBA00022989"/>
    </source>
</evidence>
<dbReference type="GeneID" id="31001729"/>
<comment type="caution">
    <text evidence="14">The sequence shown here is derived from an EMBL/GenBank/DDBJ whole genome shotgun (WGS) entry which is preliminary data.</text>
</comment>
<proteinExistence type="inferred from homology"/>
<comment type="subcellular location">
    <subcellularLocation>
        <location evidence="1">Endomembrane system</location>
        <topology evidence="1">Multi-pass membrane protein</topology>
    </subcellularLocation>
</comment>
<evidence type="ECO:0000256" key="9">
    <source>
        <dbReference type="ARBA" id="ARBA00023463"/>
    </source>
</evidence>
<feature type="domain" description="Palmitoyltransferase DHHC" evidence="13">
    <location>
        <begin position="410"/>
        <end position="535"/>
    </location>
</feature>